<dbReference type="OrthoDB" id="413313at2759"/>
<feature type="non-terminal residue" evidence="1">
    <location>
        <position position="337"/>
    </location>
</feature>
<dbReference type="PANTHER" id="PTHR10974">
    <property type="entry name" value="FI08016P-RELATED"/>
    <property type="match status" value="1"/>
</dbReference>
<reference evidence="1" key="1">
    <citation type="submission" date="2021-04" db="EMBL/GenBank/DDBJ databases">
        <authorList>
            <consortium name="Molecular Ecology Group"/>
        </authorList>
    </citation>
    <scope>NUCLEOTIDE SEQUENCE</scope>
</reference>
<gene>
    <name evidence="1" type="ORF">CUNI_LOCUS1361</name>
</gene>
<organism evidence="1 2">
    <name type="scientific">Candidula unifasciata</name>
    <dbReference type="NCBI Taxonomy" id="100452"/>
    <lineage>
        <taxon>Eukaryota</taxon>
        <taxon>Metazoa</taxon>
        <taxon>Spiralia</taxon>
        <taxon>Lophotrochozoa</taxon>
        <taxon>Mollusca</taxon>
        <taxon>Gastropoda</taxon>
        <taxon>Heterobranchia</taxon>
        <taxon>Euthyneura</taxon>
        <taxon>Panpulmonata</taxon>
        <taxon>Eupulmonata</taxon>
        <taxon>Stylommatophora</taxon>
        <taxon>Helicina</taxon>
        <taxon>Helicoidea</taxon>
        <taxon>Geomitridae</taxon>
        <taxon>Candidula</taxon>
    </lineage>
</organism>
<comment type="caution">
    <text evidence="1">The sequence shown here is derived from an EMBL/GenBank/DDBJ whole genome shotgun (WGS) entry which is preliminary data.</text>
</comment>
<dbReference type="Pfam" id="PF02995">
    <property type="entry name" value="DUF229"/>
    <property type="match status" value="1"/>
</dbReference>
<dbReference type="Proteomes" id="UP000678393">
    <property type="component" value="Unassembled WGS sequence"/>
</dbReference>
<dbReference type="PANTHER" id="PTHR10974:SF6">
    <property type="entry name" value="PROTEIN CBG19234"/>
    <property type="match status" value="1"/>
</dbReference>
<dbReference type="AlphaFoldDB" id="A0A8S3YF02"/>
<accession>A0A8S3YF02</accession>
<proteinExistence type="predicted"/>
<sequence length="337" mass="39217">MYANGRHTNVRNIKNTNIDREMFTTESPITENCTFPYIDPLDPAIMALAKVYPTINCQQGIPHLVYLDRNTIKVNHSKTAFFQKNNQTFNECRYKSVDRKQWSDFWTVVLNTSAGFNDSITLRDGDNYVIVECYDNHKVVLTRSYFTLIRPKKDVEKLLQDNLKKHISEFAPKEVLSVLLIGIDGNSKQNFQRLMPKTRNFLLNDLMAIELHKYNTVGGTTIDTVVPILTGLHFRELKRGNWTEKKHFDSINDLFLWSDFRKAGYRTGIFFDHARITAFHYLKPGWTTLLEMEKDKLMRSNGGRCVGDVAEITLNHNFWIQMASTFNNSKNQPYFGY</sequence>
<evidence type="ECO:0000313" key="2">
    <source>
        <dbReference type="Proteomes" id="UP000678393"/>
    </source>
</evidence>
<dbReference type="GO" id="GO:0005615">
    <property type="term" value="C:extracellular space"/>
    <property type="evidence" value="ECO:0007669"/>
    <property type="project" value="TreeGrafter"/>
</dbReference>
<keyword evidence="2" id="KW-1185">Reference proteome</keyword>
<protein>
    <submittedName>
        <fullName evidence="1">Uncharacterized protein</fullName>
    </submittedName>
</protein>
<evidence type="ECO:0000313" key="1">
    <source>
        <dbReference type="EMBL" id="CAG5115803.1"/>
    </source>
</evidence>
<dbReference type="EMBL" id="CAJHNH020000166">
    <property type="protein sequence ID" value="CAG5115803.1"/>
    <property type="molecule type" value="Genomic_DNA"/>
</dbReference>
<name>A0A8S3YF02_9EUPU</name>
<dbReference type="InterPro" id="IPR004245">
    <property type="entry name" value="DUF229"/>
</dbReference>